<evidence type="ECO:0000313" key="2">
    <source>
        <dbReference type="Proteomes" id="UP000273828"/>
    </source>
</evidence>
<dbReference type="Proteomes" id="UP000273828">
    <property type="component" value="Unassembled WGS sequence"/>
</dbReference>
<keyword evidence="2" id="KW-1185">Reference proteome</keyword>
<organism evidence="1 2">
    <name type="scientific">Natrarchaeobius halalkaliphilus</name>
    <dbReference type="NCBI Taxonomy" id="1679091"/>
    <lineage>
        <taxon>Archaea</taxon>
        <taxon>Methanobacteriati</taxon>
        <taxon>Methanobacteriota</taxon>
        <taxon>Stenosarchaea group</taxon>
        <taxon>Halobacteria</taxon>
        <taxon>Halobacteriales</taxon>
        <taxon>Natrialbaceae</taxon>
        <taxon>Natrarchaeobius</taxon>
    </lineage>
</organism>
<name>A0A3N6MAE3_9EURY</name>
<reference evidence="1 2" key="1">
    <citation type="submission" date="2018-10" db="EMBL/GenBank/DDBJ databases">
        <title>Natrarchaeobius chitinivorans gen. nov., sp. nov., and Natrarchaeobius haloalkaliphilus sp. nov., alkaliphilic, chitin-utilizing haloarchaea from hypersaline alkaline lakes.</title>
        <authorList>
            <person name="Sorokin D.Y."/>
            <person name="Elcheninov A.G."/>
            <person name="Kostrikina N.A."/>
            <person name="Bale N.J."/>
            <person name="Sinninghe Damste J.S."/>
            <person name="Khijniak T.V."/>
            <person name="Kublanov I.V."/>
            <person name="Toshchakov S.V."/>
        </authorList>
    </citation>
    <scope>NUCLEOTIDE SEQUENCE [LARGE SCALE GENOMIC DNA]</scope>
    <source>
        <strain evidence="1 2">AArcht-Sl</strain>
    </source>
</reference>
<gene>
    <name evidence="1" type="ORF">EA462_02470</name>
</gene>
<protein>
    <submittedName>
        <fullName evidence="1">Uncharacterized protein</fullName>
    </submittedName>
</protein>
<dbReference type="OrthoDB" id="299471at2157"/>
<dbReference type="EMBL" id="REFY01000001">
    <property type="protein sequence ID" value="RQG93310.1"/>
    <property type="molecule type" value="Genomic_DNA"/>
</dbReference>
<sequence>MGASDWAGRMVEQLEDEFGTAEKRNLRITALVRWFASDPEYEGLFDGNRQEEQHEWSLLTDDLPSVLREQPGSTIEERWNNLMLELEYQEIVEGGVYLNPWEQFDKETYDPDVTHDWDGS</sequence>
<proteinExistence type="predicted"/>
<evidence type="ECO:0000313" key="1">
    <source>
        <dbReference type="EMBL" id="RQG93310.1"/>
    </source>
</evidence>
<comment type="caution">
    <text evidence="1">The sequence shown here is derived from an EMBL/GenBank/DDBJ whole genome shotgun (WGS) entry which is preliminary data.</text>
</comment>
<dbReference type="AlphaFoldDB" id="A0A3N6MAE3"/>
<dbReference type="RefSeq" id="WP_124176975.1">
    <property type="nucleotide sequence ID" value="NZ_REFY01000001.1"/>
</dbReference>
<accession>A0A3N6MAE3</accession>